<comment type="caution">
    <text evidence="4">The sequence shown here is derived from an EMBL/GenBank/DDBJ whole genome shotgun (WGS) entry which is preliminary data.</text>
</comment>
<keyword evidence="2" id="KW-0378">Hydrolase</keyword>
<reference evidence="4 5" key="1">
    <citation type="journal article" date="2011" name="Stand. Genomic Sci.">
        <title>High quality draft genome sequence of Segniliparus rugosus CDC 945(T)= (ATCC BAA-974(T)).</title>
        <authorList>
            <person name="Earl A.M."/>
            <person name="Desjardins C.A."/>
            <person name="Fitzgerald M.G."/>
            <person name="Arachchi H.M."/>
            <person name="Zeng Q."/>
            <person name="Mehta T."/>
            <person name="Griggs A."/>
            <person name="Birren B.W."/>
            <person name="Toney N.C."/>
            <person name="Carr J."/>
            <person name="Posey J."/>
            <person name="Butler W.R."/>
        </authorList>
    </citation>
    <scope>NUCLEOTIDE SEQUENCE [LARGE SCALE GENOMIC DNA]</scope>
    <source>
        <strain evidence="5">ATCC BAA-974 / DSM 45345 / CCUG 50838 / CIP 108380 / JCM 13579 / CDC 945</strain>
    </source>
</reference>
<accession>E5XR72</accession>
<dbReference type="Gene3D" id="3.40.50.1820">
    <property type="entry name" value="alpha/beta hydrolase"/>
    <property type="match status" value="1"/>
</dbReference>
<dbReference type="SUPFAM" id="SSF53474">
    <property type="entry name" value="alpha/beta-Hydrolases"/>
    <property type="match status" value="1"/>
</dbReference>
<protein>
    <recommendedName>
        <fullName evidence="3">Alpha/beta hydrolase fold-3 domain-containing protein</fullName>
    </recommendedName>
</protein>
<dbReference type="eggNOG" id="COG0657">
    <property type="taxonomic scope" value="Bacteria"/>
</dbReference>
<name>E5XR72_SEGRC</name>
<feature type="domain" description="Alpha/beta hydrolase fold-3" evidence="3">
    <location>
        <begin position="112"/>
        <end position="312"/>
    </location>
</feature>
<sequence>MSQAVSAGRARPSAQEPALVVEHSEKAGLVARLAHTAFRLTVRPALGLASAVLGSVNDKNLLWIPRLLDPCLFLMPPIRGTHRRRVQLLNCRAEWVWHDGTPDPGSSQGPVVLYFHGGGFTSCGLNTHRRLASDLAKTTGAAVLNVDYQQLPSASFADTLQDAVEAYEWLLASGRRADQIAFGGDSAGGGLAFRAAIEVRDLGIGVPGAVFAFSPWADLDCAQKAIHPNHRLDPLLSAQILGNVVKVGLAKDGLIDPSWSSVNHDFAGLPPASIHVGSTECLLPDAELLAKRLGEAGVPCSLKIWDRQIHVFPAGAVVLPEARAALEEVGQFVRSSLASA</sequence>
<dbReference type="Pfam" id="PF07859">
    <property type="entry name" value="Abhydrolase_3"/>
    <property type="match status" value="1"/>
</dbReference>
<proteinExistence type="inferred from homology"/>
<gene>
    <name evidence="4" type="ORF">HMPREF9336_01994</name>
</gene>
<dbReference type="GO" id="GO:0004806">
    <property type="term" value="F:triacylglycerol lipase activity"/>
    <property type="evidence" value="ECO:0007669"/>
    <property type="project" value="TreeGrafter"/>
</dbReference>
<dbReference type="AlphaFoldDB" id="E5XR72"/>
<dbReference type="STRING" id="679197.HMPREF9336_01994"/>
<evidence type="ECO:0000256" key="1">
    <source>
        <dbReference type="ARBA" id="ARBA00010515"/>
    </source>
</evidence>
<keyword evidence="5" id="KW-1185">Reference proteome</keyword>
<dbReference type="HOGENOM" id="CLU_012494_13_0_11"/>
<dbReference type="EMBL" id="ACZI02000002">
    <property type="protein sequence ID" value="EFV13165.1"/>
    <property type="molecule type" value="Genomic_DNA"/>
</dbReference>
<dbReference type="RefSeq" id="WP_007469946.1">
    <property type="nucleotide sequence ID" value="NZ_KI391953.1"/>
</dbReference>
<evidence type="ECO:0000313" key="4">
    <source>
        <dbReference type="EMBL" id="EFV13165.1"/>
    </source>
</evidence>
<dbReference type="OrthoDB" id="128186at2"/>
<evidence type="ECO:0000313" key="5">
    <source>
        <dbReference type="Proteomes" id="UP000004816"/>
    </source>
</evidence>
<evidence type="ECO:0000256" key="2">
    <source>
        <dbReference type="ARBA" id="ARBA00022801"/>
    </source>
</evidence>
<evidence type="ECO:0000259" key="3">
    <source>
        <dbReference type="Pfam" id="PF07859"/>
    </source>
</evidence>
<dbReference type="InterPro" id="IPR029058">
    <property type="entry name" value="AB_hydrolase_fold"/>
</dbReference>
<dbReference type="InterPro" id="IPR013094">
    <property type="entry name" value="AB_hydrolase_3"/>
</dbReference>
<dbReference type="Proteomes" id="UP000004816">
    <property type="component" value="Unassembled WGS sequence"/>
</dbReference>
<dbReference type="InterPro" id="IPR050300">
    <property type="entry name" value="GDXG_lipolytic_enzyme"/>
</dbReference>
<dbReference type="PANTHER" id="PTHR48081:SF30">
    <property type="entry name" value="ACETYL-HYDROLASE LIPR-RELATED"/>
    <property type="match status" value="1"/>
</dbReference>
<organism evidence="4 5">
    <name type="scientific">Segniliparus rugosus (strain ATCC BAA-974 / DSM 45345 / CCUG 50838 / CIP 108380 / JCM 13579 / CDC 945)</name>
    <dbReference type="NCBI Taxonomy" id="679197"/>
    <lineage>
        <taxon>Bacteria</taxon>
        <taxon>Bacillati</taxon>
        <taxon>Actinomycetota</taxon>
        <taxon>Actinomycetes</taxon>
        <taxon>Mycobacteriales</taxon>
        <taxon>Segniliparaceae</taxon>
        <taxon>Segniliparus</taxon>
    </lineage>
</organism>
<dbReference type="PANTHER" id="PTHR48081">
    <property type="entry name" value="AB HYDROLASE SUPERFAMILY PROTEIN C4A8.06C"/>
    <property type="match status" value="1"/>
</dbReference>
<comment type="similarity">
    <text evidence="1">Belongs to the 'GDXG' lipolytic enzyme family.</text>
</comment>